<gene>
    <name evidence="3" type="ORF">CP970_31570</name>
</gene>
<reference evidence="3 4" key="1">
    <citation type="submission" date="2017-09" db="EMBL/GenBank/DDBJ databases">
        <authorList>
            <person name="Lee N."/>
            <person name="Cho B.-K."/>
        </authorList>
    </citation>
    <scope>NUCLEOTIDE SEQUENCE [LARGE SCALE GENOMIC DNA]</scope>
    <source>
        <strain evidence="3 4">ATCC 12853</strain>
    </source>
</reference>
<name>A0A5J6GIE0_STRKN</name>
<dbReference type="Proteomes" id="UP000325529">
    <property type="component" value="Chromosome"/>
</dbReference>
<keyword evidence="3" id="KW-0378">Hydrolase</keyword>
<dbReference type="GO" id="GO:0005737">
    <property type="term" value="C:cytoplasm"/>
    <property type="evidence" value="ECO:0007669"/>
    <property type="project" value="TreeGrafter"/>
</dbReference>
<dbReference type="KEGG" id="ska:CP970_31570"/>
<dbReference type="Pfam" id="PF18407">
    <property type="entry name" value="GNAT_like"/>
    <property type="match status" value="1"/>
</dbReference>
<dbReference type="OrthoDB" id="3400930at2"/>
<evidence type="ECO:0000313" key="4">
    <source>
        <dbReference type="Proteomes" id="UP000325529"/>
    </source>
</evidence>
<dbReference type="Pfam" id="PF13242">
    <property type="entry name" value="Hydrolase_like"/>
    <property type="match status" value="1"/>
</dbReference>
<dbReference type="Gene3D" id="3.40.50.1000">
    <property type="entry name" value="HAD superfamily/HAD-like"/>
    <property type="match status" value="2"/>
</dbReference>
<feature type="domain" description="GCN5-related N-acetyltransferase-like" evidence="2">
    <location>
        <begin position="306"/>
        <end position="362"/>
    </location>
</feature>
<dbReference type="PANTHER" id="PTHR19288:SF95">
    <property type="entry name" value="D-GLYCEROL 3-PHOSPHATE PHOSPHATASE"/>
    <property type="match status" value="1"/>
</dbReference>
<dbReference type="GO" id="GO:0016791">
    <property type="term" value="F:phosphatase activity"/>
    <property type="evidence" value="ECO:0007669"/>
    <property type="project" value="TreeGrafter"/>
</dbReference>
<protein>
    <submittedName>
        <fullName evidence="3">HAD-IIA family hydrolase</fullName>
    </submittedName>
</protein>
<keyword evidence="4" id="KW-1185">Reference proteome</keyword>
<accession>A0A5J6GIE0</accession>
<feature type="region of interest" description="Disordered" evidence="1">
    <location>
        <begin position="1"/>
        <end position="30"/>
    </location>
</feature>
<dbReference type="InterPro" id="IPR006357">
    <property type="entry name" value="HAD-SF_hydro_IIA"/>
</dbReference>
<dbReference type="PANTHER" id="PTHR19288">
    <property type="entry name" value="4-NITROPHENYLPHOSPHATASE-RELATED"/>
    <property type="match status" value="1"/>
</dbReference>
<dbReference type="InterPro" id="IPR023214">
    <property type="entry name" value="HAD_sf"/>
</dbReference>
<dbReference type="EMBL" id="CP023699">
    <property type="protein sequence ID" value="QEU94823.1"/>
    <property type="molecule type" value="Genomic_DNA"/>
</dbReference>
<dbReference type="Pfam" id="PF13344">
    <property type="entry name" value="Hydrolase_6"/>
    <property type="match status" value="1"/>
</dbReference>
<evidence type="ECO:0000259" key="2">
    <source>
        <dbReference type="Pfam" id="PF18407"/>
    </source>
</evidence>
<feature type="compositionally biased region" description="Low complexity" evidence="1">
    <location>
        <begin position="7"/>
        <end position="18"/>
    </location>
</feature>
<dbReference type="InterPro" id="IPR036412">
    <property type="entry name" value="HAD-like_sf"/>
</dbReference>
<sequence length="362" mass="36362">MRGGGSSVTDAASTTATVPRAEGTAPRGTEGAPLAALHDVLLLDLDGVVTIGDQALPHAVDALHAARTDGLSAVYVTNNDQRAPHAVAAHLTGLGVPAGAHDVVTAAQALAQLAAADLPPGARVLTVGGGGLRSALLGAGLTPVASADEAPQAVALGYTTTLNWAALSELCYAVSQELPWYATCADPVLRTPRGLAPGVGAAVAAVTTATGRTPRVAGKPAPALHREAIARGRAHRPLAVGDRLDTDMAGAHAAGAATLLVLTGTTRPAELLGAQPGQRPTHIGRDLRDLLVAHPAVHSAADGYTCAGWHATHHPPTNRITVTGDGNDPLDGLRALCATSWNATDTGAPLPDLTAALARLGW</sequence>
<dbReference type="NCBIfam" id="TIGR01460">
    <property type="entry name" value="HAD-SF-IIA"/>
    <property type="match status" value="1"/>
</dbReference>
<proteinExistence type="predicted"/>
<dbReference type="AlphaFoldDB" id="A0A5J6GIE0"/>
<evidence type="ECO:0000313" key="3">
    <source>
        <dbReference type="EMBL" id="QEU94823.1"/>
    </source>
</evidence>
<organism evidence="3 4">
    <name type="scientific">Streptomyces kanamyceticus</name>
    <dbReference type="NCBI Taxonomy" id="1967"/>
    <lineage>
        <taxon>Bacteria</taxon>
        <taxon>Bacillati</taxon>
        <taxon>Actinomycetota</taxon>
        <taxon>Actinomycetes</taxon>
        <taxon>Kitasatosporales</taxon>
        <taxon>Streptomycetaceae</taxon>
        <taxon>Streptomyces</taxon>
    </lineage>
</organism>
<dbReference type="SUPFAM" id="SSF56784">
    <property type="entry name" value="HAD-like"/>
    <property type="match status" value="1"/>
</dbReference>
<dbReference type="InterPro" id="IPR041065">
    <property type="entry name" value="GNAT-like"/>
</dbReference>
<evidence type="ECO:0000256" key="1">
    <source>
        <dbReference type="SAM" id="MobiDB-lite"/>
    </source>
</evidence>